<proteinExistence type="predicted"/>
<feature type="compositionally biased region" description="Polar residues" evidence="1">
    <location>
        <begin position="112"/>
        <end position="122"/>
    </location>
</feature>
<reference evidence="3 4" key="1">
    <citation type="submission" date="2024-07" db="EMBL/GenBank/DDBJ databases">
        <title>Section-level genome sequencing and comparative genomics of Aspergillus sections Usti and Cavernicolus.</title>
        <authorList>
            <consortium name="Lawrence Berkeley National Laboratory"/>
            <person name="Nybo J.L."/>
            <person name="Vesth T.C."/>
            <person name="Theobald S."/>
            <person name="Frisvad J.C."/>
            <person name="Larsen T.O."/>
            <person name="Kjaerboelling I."/>
            <person name="Rothschild-Mancinelli K."/>
            <person name="Lyhne E.K."/>
            <person name="Kogle M.E."/>
            <person name="Barry K."/>
            <person name="Clum A."/>
            <person name="Na H."/>
            <person name="Ledsgaard L."/>
            <person name="Lin J."/>
            <person name="Lipzen A."/>
            <person name="Kuo A."/>
            <person name="Riley R."/>
            <person name="Mondo S."/>
            <person name="Labutti K."/>
            <person name="Haridas S."/>
            <person name="Pangalinan J."/>
            <person name="Salamov A.A."/>
            <person name="Simmons B.A."/>
            <person name="Magnuson J.K."/>
            <person name="Chen J."/>
            <person name="Drula E."/>
            <person name="Henrissat B."/>
            <person name="Wiebenga A."/>
            <person name="Lubbers R.J."/>
            <person name="Gomes A.C."/>
            <person name="Macurrencykelacurrency M.R."/>
            <person name="Stajich J."/>
            <person name="Grigoriev I.V."/>
            <person name="Mortensen U.H."/>
            <person name="De Vries R.P."/>
            <person name="Baker S.E."/>
            <person name="Andersen M.R."/>
        </authorList>
    </citation>
    <scope>NUCLEOTIDE SEQUENCE [LARGE SCALE GENOMIC DNA]</scope>
    <source>
        <strain evidence="3 4">CBS 449.75</strain>
    </source>
</reference>
<dbReference type="Pfam" id="PF24494">
    <property type="entry name" value="DUF7587"/>
    <property type="match status" value="1"/>
</dbReference>
<dbReference type="EMBL" id="JBFXLQ010000047">
    <property type="protein sequence ID" value="KAL2863841.1"/>
    <property type="molecule type" value="Genomic_DNA"/>
</dbReference>
<name>A0ABR4LH05_9EURO</name>
<keyword evidence="4" id="KW-1185">Reference proteome</keyword>
<evidence type="ECO:0000256" key="1">
    <source>
        <dbReference type="SAM" id="MobiDB-lite"/>
    </source>
</evidence>
<evidence type="ECO:0000313" key="3">
    <source>
        <dbReference type="EMBL" id="KAL2863841.1"/>
    </source>
</evidence>
<evidence type="ECO:0000313" key="4">
    <source>
        <dbReference type="Proteomes" id="UP001610432"/>
    </source>
</evidence>
<dbReference type="GeneID" id="98148722"/>
<feature type="region of interest" description="Disordered" evidence="1">
    <location>
        <begin position="112"/>
        <end position="131"/>
    </location>
</feature>
<accession>A0ABR4LH05</accession>
<dbReference type="InterPro" id="IPR056009">
    <property type="entry name" value="DUF7587"/>
</dbReference>
<organism evidence="3 4">
    <name type="scientific">Aspergillus lucknowensis</name>
    <dbReference type="NCBI Taxonomy" id="176173"/>
    <lineage>
        <taxon>Eukaryota</taxon>
        <taxon>Fungi</taxon>
        <taxon>Dikarya</taxon>
        <taxon>Ascomycota</taxon>
        <taxon>Pezizomycotina</taxon>
        <taxon>Eurotiomycetes</taxon>
        <taxon>Eurotiomycetidae</taxon>
        <taxon>Eurotiales</taxon>
        <taxon>Aspergillaceae</taxon>
        <taxon>Aspergillus</taxon>
        <taxon>Aspergillus subgen. Nidulantes</taxon>
    </lineage>
</organism>
<feature type="domain" description="DUF7587" evidence="2">
    <location>
        <begin position="176"/>
        <end position="315"/>
    </location>
</feature>
<dbReference type="Proteomes" id="UP001610432">
    <property type="component" value="Unassembled WGS sequence"/>
</dbReference>
<gene>
    <name evidence="3" type="ORF">BJX67DRAFT_384369</name>
</gene>
<comment type="caution">
    <text evidence="3">The sequence shown here is derived from an EMBL/GenBank/DDBJ whole genome shotgun (WGS) entry which is preliminary data.</text>
</comment>
<protein>
    <recommendedName>
        <fullName evidence="2">DUF7587 domain-containing protein</fullName>
    </recommendedName>
</protein>
<sequence length="548" mass="60918">MRKLLCCLIKFYERDSRVFQAIFNMIFQDELVGCGFTCGNAVKWSTLNTQWVTLRKQGSPIWGDIHQSSFDPEPWSSFINKIDLAAASLNLTLVRKARDNIDSTGFVYQVQTHRTQSQQDDSPQGYKSFRQPPLDVLHQENTSIASLATAGGKICLWCYLEGLDHETATGLDSTEVPPLLYRWWNVDSQGVNSRTLFVAGLFTNALPDIFAPDTLQQDDFKRRFMSHIRIEKTQSPFISTFQSALAPVHRGLRKQEGATISIIDSRKLKSEVFSAKEFVRKNGVRIGTYNGAGEYLIWGSVEHDAIICSFKISKLLQIAAEHSDICRFLQLDKIAASKRNRWRLHQEMEKEAMQLDKQLGATVGKLLSMLEVPAIYCRMVSEGLAYSWRVKTRNIPWGQFFEGVEFGYSGELGSLSPALSLVSGTADSSFNDMNSDEDFSLIDEDGVESIGGEGGEEEEEEGEGILLSPVRSETIPTVGDLPDGDSMISVVDLDEELQAIAASQRDTLIAIVDSSDEDADVEALGISETVVSGDQFANDRARVRSALG</sequence>
<dbReference type="RefSeq" id="XP_070882820.1">
    <property type="nucleotide sequence ID" value="XM_071033650.1"/>
</dbReference>
<evidence type="ECO:0000259" key="2">
    <source>
        <dbReference type="Pfam" id="PF24494"/>
    </source>
</evidence>